<dbReference type="InterPro" id="IPR015943">
    <property type="entry name" value="WD40/YVTN_repeat-like_dom_sf"/>
</dbReference>
<feature type="non-terminal residue" evidence="10">
    <location>
        <position position="724"/>
    </location>
</feature>
<keyword evidence="4" id="KW-0853">WD repeat</keyword>
<sequence length="724" mass="82934">MVDLDVNKENEEVEPSFDDPEDFEDDIADEELLGDVLKQEPLIDEYEENCLILFGLPIVNKEKFPKLQAVVAKVLNGINTSNKVEYPVDADGNTKGCLFVEWESKDVAQYALTVLNGYRLDKNHAFSAISIADMKSMEKPDEEWEAPKPNEYVNVGDLWSWMQNPRCRDQFAVQFEDNHHVPHVGIYWHVKGHEPEVADEGQKPNWTESVFKWTPYGSYLATIHGRGIALWGGPKFQRYLRFEHIGVQYFDFSPCENFMVTYAPANSRWGEDDNCLQLWDIRTGEMLKGFSLYALTLRNEMPCWPFFQWSHDDKYFACPKVPERDRLEKQKKVNGIAVFDSETLQLVGNRYLVIENIRQFSWSPGDKNIIAYYSEASEPIPAEFGLISIPSGEKLRSGRVFNVAEAQMFWQESGARLAVHTVRYNKKTIKENGEVKYVGGVKSHLEIFELSNKKDIAIMHLPLSEPFINFGWEPNGDKFCVLIGSQAKATPFIYRIEPLKHSPVCIGQLEAGVSLNTVCFAPAGGWLAILALGSTGGNIIFVDTNGQEVKRTSIAEHPLFNKAYWDPTGRYFVSCCAVGARGSDFGFRLYTFQGRELLRKNLDRMTQFKWRPRPPVKLSEQKIKEIRKNLKTTSAKFDREDNEEKVKASQEVIDKRRKIMGAFDVIRRRNLDLIEKTKADRLQLRNGIDTEAEVHDDDLVEETITIALSTQKTLTILSEEDERD</sequence>
<evidence type="ECO:0000256" key="1">
    <source>
        <dbReference type="ARBA" id="ARBA00004496"/>
    </source>
</evidence>
<dbReference type="PANTHER" id="PTHR14068:SF0">
    <property type="entry name" value="EUKARYOTIC TRANSLATION INITIATION FACTOR 3 SUBUNIT B"/>
    <property type="match status" value="1"/>
</dbReference>
<keyword evidence="5" id="KW-0694">RNA-binding</keyword>
<protein>
    <recommendedName>
        <fullName evidence="9">Translation initiation factor beta propellor-like domain-containing protein</fullName>
    </recommendedName>
</protein>
<feature type="region of interest" description="Disordered" evidence="8">
    <location>
        <begin position="1"/>
        <end position="22"/>
    </location>
</feature>
<dbReference type="InterPro" id="IPR034363">
    <property type="entry name" value="eIF3B_RRM"/>
</dbReference>
<dbReference type="InterPro" id="IPR011400">
    <property type="entry name" value="EIF3B"/>
</dbReference>
<keyword evidence="3" id="KW-0396">Initiation factor</keyword>
<dbReference type="GO" id="GO:0003743">
    <property type="term" value="F:translation initiation factor activity"/>
    <property type="evidence" value="ECO:0007669"/>
    <property type="project" value="UniProtKB-KW"/>
</dbReference>
<evidence type="ECO:0000256" key="5">
    <source>
        <dbReference type="ARBA" id="ARBA00022884"/>
    </source>
</evidence>
<dbReference type="Gene3D" id="2.130.10.10">
    <property type="entry name" value="YVTN repeat-like/Quinoprotein amine dehydrogenase"/>
    <property type="match status" value="1"/>
</dbReference>
<dbReference type="HAMAP" id="MF_03001">
    <property type="entry name" value="eIF3b"/>
    <property type="match status" value="1"/>
</dbReference>
<comment type="subcellular location">
    <subcellularLocation>
        <location evidence="1">Cytoplasm</location>
    </subcellularLocation>
</comment>
<reference evidence="10" key="1">
    <citation type="submission" date="2023-06" db="EMBL/GenBank/DDBJ databases">
        <authorList>
            <person name="Delattre M."/>
        </authorList>
    </citation>
    <scope>NUCLEOTIDE SEQUENCE</scope>
    <source>
        <strain evidence="10">AF72</strain>
    </source>
</reference>
<dbReference type="Gene3D" id="3.30.70.330">
    <property type="match status" value="1"/>
</dbReference>
<dbReference type="GO" id="GO:0005852">
    <property type="term" value="C:eukaryotic translation initiation factor 3 complex"/>
    <property type="evidence" value="ECO:0007669"/>
    <property type="project" value="InterPro"/>
</dbReference>
<keyword evidence="6" id="KW-0648">Protein biosynthesis</keyword>
<organism evidence="10 11">
    <name type="scientific">Mesorhabditis spiculigera</name>
    <dbReference type="NCBI Taxonomy" id="96644"/>
    <lineage>
        <taxon>Eukaryota</taxon>
        <taxon>Metazoa</taxon>
        <taxon>Ecdysozoa</taxon>
        <taxon>Nematoda</taxon>
        <taxon>Chromadorea</taxon>
        <taxon>Rhabditida</taxon>
        <taxon>Rhabditina</taxon>
        <taxon>Rhabditomorpha</taxon>
        <taxon>Rhabditoidea</taxon>
        <taxon>Rhabditidae</taxon>
        <taxon>Mesorhabditinae</taxon>
        <taxon>Mesorhabditis</taxon>
    </lineage>
</organism>
<proteinExistence type="inferred from homology"/>
<dbReference type="InterPro" id="IPR035979">
    <property type="entry name" value="RBD_domain_sf"/>
</dbReference>
<evidence type="ECO:0000256" key="6">
    <source>
        <dbReference type="ARBA" id="ARBA00022917"/>
    </source>
</evidence>
<name>A0AA36CRG4_9BILA</name>
<evidence type="ECO:0000256" key="4">
    <source>
        <dbReference type="ARBA" id="ARBA00022574"/>
    </source>
</evidence>
<dbReference type="InterPro" id="IPR012677">
    <property type="entry name" value="Nucleotide-bd_a/b_plait_sf"/>
</dbReference>
<dbReference type="EMBL" id="CATQJA010002614">
    <property type="protein sequence ID" value="CAJ0573124.1"/>
    <property type="molecule type" value="Genomic_DNA"/>
</dbReference>
<feature type="compositionally biased region" description="Acidic residues" evidence="8">
    <location>
        <begin position="11"/>
        <end position="22"/>
    </location>
</feature>
<dbReference type="PANTHER" id="PTHR14068">
    <property type="entry name" value="EUKARYOTIC TRANSLATION INITIATION FACTOR 3 EIF3 -RELATED"/>
    <property type="match status" value="1"/>
</dbReference>
<dbReference type="PIRSF" id="PIRSF036424">
    <property type="entry name" value="eIF3b"/>
    <property type="match status" value="1"/>
</dbReference>
<dbReference type="GO" id="GO:0003723">
    <property type="term" value="F:RNA binding"/>
    <property type="evidence" value="ECO:0007669"/>
    <property type="project" value="UniProtKB-KW"/>
</dbReference>
<evidence type="ECO:0000313" key="11">
    <source>
        <dbReference type="Proteomes" id="UP001177023"/>
    </source>
</evidence>
<dbReference type="SUPFAM" id="SSF54928">
    <property type="entry name" value="RNA-binding domain, RBD"/>
    <property type="match status" value="1"/>
</dbReference>
<comment type="caution">
    <text evidence="10">The sequence shown here is derived from an EMBL/GenBank/DDBJ whole genome shotgun (WGS) entry which is preliminary data.</text>
</comment>
<gene>
    <name evidence="10" type="ORF">MSPICULIGERA_LOCUS11493</name>
</gene>
<evidence type="ECO:0000256" key="3">
    <source>
        <dbReference type="ARBA" id="ARBA00022540"/>
    </source>
</evidence>
<dbReference type="SUPFAM" id="SSF82171">
    <property type="entry name" value="DPP6 N-terminal domain-like"/>
    <property type="match status" value="1"/>
</dbReference>
<dbReference type="CDD" id="cd12278">
    <property type="entry name" value="RRM_eIF3B"/>
    <property type="match status" value="1"/>
</dbReference>
<evidence type="ECO:0000256" key="7">
    <source>
        <dbReference type="SAM" id="Coils"/>
    </source>
</evidence>
<dbReference type="Proteomes" id="UP001177023">
    <property type="component" value="Unassembled WGS sequence"/>
</dbReference>
<evidence type="ECO:0000259" key="9">
    <source>
        <dbReference type="Pfam" id="PF08662"/>
    </source>
</evidence>
<evidence type="ECO:0000313" key="10">
    <source>
        <dbReference type="EMBL" id="CAJ0573124.1"/>
    </source>
</evidence>
<evidence type="ECO:0000256" key="2">
    <source>
        <dbReference type="ARBA" id="ARBA00022490"/>
    </source>
</evidence>
<feature type="coiled-coil region" evidence="7">
    <location>
        <begin position="616"/>
        <end position="643"/>
    </location>
</feature>
<feature type="domain" description="Translation initiation factor beta propellor-like" evidence="9">
    <location>
        <begin position="400"/>
        <end position="607"/>
    </location>
</feature>
<keyword evidence="11" id="KW-1185">Reference proteome</keyword>
<accession>A0AA36CRG4</accession>
<keyword evidence="2" id="KW-0963">Cytoplasm</keyword>
<dbReference type="AlphaFoldDB" id="A0AA36CRG4"/>
<keyword evidence="7" id="KW-0175">Coiled coil</keyword>
<dbReference type="GO" id="GO:0031369">
    <property type="term" value="F:translation initiation factor binding"/>
    <property type="evidence" value="ECO:0007669"/>
    <property type="project" value="InterPro"/>
</dbReference>
<dbReference type="Pfam" id="PF08662">
    <property type="entry name" value="eIF2A"/>
    <property type="match status" value="1"/>
</dbReference>
<dbReference type="InterPro" id="IPR013979">
    <property type="entry name" value="TIF_beta_prop-like"/>
</dbReference>
<feature type="compositionally biased region" description="Basic and acidic residues" evidence="8">
    <location>
        <begin position="1"/>
        <end position="10"/>
    </location>
</feature>
<evidence type="ECO:0000256" key="8">
    <source>
        <dbReference type="SAM" id="MobiDB-lite"/>
    </source>
</evidence>